<dbReference type="Proteomes" id="UP000053235">
    <property type="component" value="Unassembled WGS sequence"/>
</dbReference>
<feature type="transmembrane region" description="Helical" evidence="1">
    <location>
        <begin position="34"/>
        <end position="50"/>
    </location>
</feature>
<evidence type="ECO:0008006" key="4">
    <source>
        <dbReference type="Google" id="ProtNLM"/>
    </source>
</evidence>
<evidence type="ECO:0000256" key="1">
    <source>
        <dbReference type="SAM" id="Phobius"/>
    </source>
</evidence>
<keyword evidence="1" id="KW-0472">Membrane</keyword>
<gene>
    <name evidence="2" type="ORF">LAX5112_02489</name>
</gene>
<proteinExistence type="predicted"/>
<dbReference type="AlphaFoldDB" id="A0A0M7A9H1"/>
<evidence type="ECO:0000313" key="2">
    <source>
        <dbReference type="EMBL" id="CTQ70383.1"/>
    </source>
</evidence>
<dbReference type="RefSeq" id="WP_055672075.1">
    <property type="nucleotide sequence ID" value="NZ_CXWD01000008.1"/>
</dbReference>
<protein>
    <recommendedName>
        <fullName evidence="4">PH (Pleckstrin Homology) domain-containing protein</fullName>
    </recommendedName>
</protein>
<dbReference type="STRING" id="388408.LAX5112_02489"/>
<name>A0A0M7A9H1_9HYPH</name>
<keyword evidence="1" id="KW-1133">Transmembrane helix</keyword>
<reference evidence="3" key="1">
    <citation type="submission" date="2015-07" db="EMBL/GenBank/DDBJ databases">
        <authorList>
            <person name="Rodrigo-Torres Lidia"/>
            <person name="Arahal R.David."/>
        </authorList>
    </citation>
    <scope>NUCLEOTIDE SEQUENCE [LARGE SCALE GENOMIC DNA]</scope>
    <source>
        <strain evidence="3">CECT 5112</strain>
    </source>
</reference>
<dbReference type="EMBL" id="CXWD01000008">
    <property type="protein sequence ID" value="CTQ70383.1"/>
    <property type="molecule type" value="Genomic_DNA"/>
</dbReference>
<keyword evidence="1" id="KW-0812">Transmembrane</keyword>
<dbReference type="OrthoDB" id="7957637at2"/>
<accession>A0A0M7A9H1</accession>
<keyword evidence="3" id="KW-1185">Reference proteome</keyword>
<organism evidence="2 3">
    <name type="scientific">Roseibium alexandrii</name>
    <dbReference type="NCBI Taxonomy" id="388408"/>
    <lineage>
        <taxon>Bacteria</taxon>
        <taxon>Pseudomonadati</taxon>
        <taxon>Pseudomonadota</taxon>
        <taxon>Alphaproteobacteria</taxon>
        <taxon>Hyphomicrobiales</taxon>
        <taxon>Stappiaceae</taxon>
        <taxon>Roseibium</taxon>
    </lineage>
</organism>
<sequence length="186" mass="21136">MKEQVVDKEAESRGSEKPAPAPFTIGYDRRNSEAIVYGCMLLAGLFAVVSVVSGMYLLLFAALGPAVIAYWHFPMLEKKRPQLGANEDGLFVDRIGFIDWGAIRMIDLTRTSVRSIELIKLNVLLTRPLEDAVTQGQHTPLWKRLTMRNWKRSKREHGRELISVNLHTLVGDPDEVLTRIRTFKFV</sequence>
<evidence type="ECO:0000313" key="3">
    <source>
        <dbReference type="Proteomes" id="UP000053235"/>
    </source>
</evidence>